<dbReference type="SUPFAM" id="SSF51735">
    <property type="entry name" value="NAD(P)-binding Rossmann-fold domains"/>
    <property type="match status" value="1"/>
</dbReference>
<feature type="binding site" evidence="1">
    <location>
        <begin position="147"/>
        <end position="148"/>
    </location>
    <ligand>
        <name>NAD(+)</name>
        <dbReference type="ChEBI" id="CHEBI:57540"/>
    </ligand>
</feature>
<evidence type="ECO:0000313" key="3">
    <source>
        <dbReference type="Proteomes" id="UP000019678"/>
    </source>
</evidence>
<feature type="binding site" evidence="1">
    <location>
        <begin position="225"/>
        <end position="227"/>
    </location>
    <ligand>
        <name>NAD(+)</name>
        <dbReference type="ChEBI" id="CHEBI:57540"/>
    </ligand>
</feature>
<dbReference type="STRING" id="1192034.CAP_6774"/>
<dbReference type="GO" id="GO:0051287">
    <property type="term" value="F:NAD binding"/>
    <property type="evidence" value="ECO:0007669"/>
    <property type="project" value="UniProtKB-UniRule"/>
</dbReference>
<name>A0A017T0S9_9BACT</name>
<dbReference type="PANTHER" id="PTHR13812">
    <property type="entry name" value="KETIMINE REDUCTASE MU-CRYSTALLIN"/>
    <property type="match status" value="1"/>
</dbReference>
<keyword evidence="1" id="KW-0520">NAD</keyword>
<dbReference type="OrthoDB" id="5495968at2"/>
<feature type="binding site" evidence="1">
    <location>
        <position position="231"/>
    </location>
    <ligand>
        <name>NAD(+)</name>
        <dbReference type="ChEBI" id="CHEBI:57540"/>
    </ligand>
</feature>
<organism evidence="2 3">
    <name type="scientific">Chondromyces apiculatus DSM 436</name>
    <dbReference type="NCBI Taxonomy" id="1192034"/>
    <lineage>
        <taxon>Bacteria</taxon>
        <taxon>Pseudomonadati</taxon>
        <taxon>Myxococcota</taxon>
        <taxon>Polyangia</taxon>
        <taxon>Polyangiales</taxon>
        <taxon>Polyangiaceae</taxon>
        <taxon>Chondromyces</taxon>
    </lineage>
</organism>
<dbReference type="GO" id="GO:0006522">
    <property type="term" value="P:alanine metabolic process"/>
    <property type="evidence" value="ECO:0007669"/>
    <property type="project" value="UniProtKB-UniRule"/>
</dbReference>
<dbReference type="EC" id="1.4.1.1" evidence="1"/>
<dbReference type="PIRSF" id="PIRSF001439">
    <property type="entry name" value="CryM"/>
    <property type="match status" value="1"/>
</dbReference>
<dbReference type="InterPro" id="IPR023401">
    <property type="entry name" value="ODC_N"/>
</dbReference>
<dbReference type="InterPro" id="IPR028609">
    <property type="entry name" value="AlaDH_arch-typ"/>
</dbReference>
<comment type="caution">
    <text evidence="2">The sequence shown here is derived from an EMBL/GenBank/DDBJ whole genome shotgun (WGS) entry which is preliminary data.</text>
</comment>
<protein>
    <recommendedName>
        <fullName evidence="1">Putative alanine dehydrogenase</fullName>
        <shortName evidence="1">AlaDH</shortName>
        <ecNumber evidence="1">1.4.1.1</ecNumber>
    </recommendedName>
</protein>
<proteinExistence type="inferred from homology"/>
<dbReference type="Proteomes" id="UP000019678">
    <property type="component" value="Unassembled WGS sequence"/>
</dbReference>
<reference evidence="2 3" key="1">
    <citation type="submission" date="2013-05" db="EMBL/GenBank/DDBJ databases">
        <title>Genome assembly of Chondromyces apiculatus DSM 436.</title>
        <authorList>
            <person name="Sharma G."/>
            <person name="Khatri I."/>
            <person name="Kaur C."/>
            <person name="Mayilraj S."/>
            <person name="Subramanian S."/>
        </authorList>
    </citation>
    <scope>NUCLEOTIDE SEQUENCE [LARGE SCALE GENOMIC DNA]</scope>
    <source>
        <strain evidence="2 3">DSM 436</strain>
    </source>
</reference>
<comment type="caution">
    <text evidence="1">Lacks conserved residue(s) required for the propagation of feature annotation.</text>
</comment>
<accession>A0A017T0S9</accession>
<dbReference type="AlphaFoldDB" id="A0A017T0S9"/>
<feature type="active site" description="Proton donor/acceptor" evidence="1">
    <location>
        <position position="76"/>
    </location>
</feature>
<feature type="binding site" evidence="1">
    <location>
        <position position="120"/>
    </location>
    <ligand>
        <name>NAD(+)</name>
        <dbReference type="ChEBI" id="CHEBI:57540"/>
    </ligand>
</feature>
<dbReference type="Gene3D" id="3.40.50.720">
    <property type="entry name" value="NAD(P)-binding Rossmann-like Domain"/>
    <property type="match status" value="1"/>
</dbReference>
<dbReference type="eggNOG" id="COG2423">
    <property type="taxonomic scope" value="Bacteria"/>
</dbReference>
<evidence type="ECO:0000313" key="2">
    <source>
        <dbReference type="EMBL" id="EYF02567.1"/>
    </source>
</evidence>
<dbReference type="Gene3D" id="3.30.1780.10">
    <property type="entry name" value="ornithine cyclodeaminase, domain 1"/>
    <property type="match status" value="1"/>
</dbReference>
<keyword evidence="1" id="KW-0560">Oxidoreductase</keyword>
<comment type="similarity">
    <text evidence="1">Belongs to the ornithine cyclodeaminase/mu-crystallin family. Archaeal alanine dehydrogenase subfamily.</text>
</comment>
<dbReference type="FunFam" id="3.30.1780.10:FF:000002">
    <property type="entry name" value="Ornithine cyclodeaminase"/>
    <property type="match status" value="1"/>
</dbReference>
<dbReference type="Pfam" id="PF02423">
    <property type="entry name" value="OCD_Mu_crystall"/>
    <property type="match status" value="1"/>
</dbReference>
<sequence>MPGVPLPASRKTLLLSRHDVTALLTMEVTLPAVERAFLAHGRGEVQMPSKVYLSFEAEGGDLRAMPAYAAGAAGVKWVNSHPQNPARFGLPSVMGLYILSDPATAFPLAVMDATLITAMRTGAAAAIASKFLARPAPKTLGLIGCGVQARYLLDAHRAVYGAGFEVLAADASAEASQRFAAESGARVVSLEEAAGSDVVCTSTPSRTPVVARGWLRPGTHVNAIGADAHGKQELDPAILRDARVVIDDWTQATESGEVNVPLHDGTYTRAAIHATLGEVIAGKRPGREHAEITVFDSTGLAVQDVAVAQVLFEAAQSRGVGTAIDLLGLAGS</sequence>
<dbReference type="InterPro" id="IPR036291">
    <property type="entry name" value="NAD(P)-bd_dom_sf"/>
</dbReference>
<feature type="binding site" evidence="1">
    <location>
        <position position="297"/>
    </location>
    <ligand>
        <name>NAD(+)</name>
        <dbReference type="ChEBI" id="CHEBI:57540"/>
    </ligand>
</feature>
<dbReference type="PANTHER" id="PTHR13812:SF19">
    <property type="entry name" value="KETIMINE REDUCTASE MU-CRYSTALLIN"/>
    <property type="match status" value="1"/>
</dbReference>
<keyword evidence="1" id="KW-0547">Nucleotide-binding</keyword>
<gene>
    <name evidence="2" type="ORF">CAP_6774</name>
</gene>
<keyword evidence="3" id="KW-1185">Reference proteome</keyword>
<dbReference type="HAMAP" id="MF_00935">
    <property type="entry name" value="AlaDH_arch"/>
    <property type="match status" value="1"/>
</dbReference>
<comment type="catalytic activity">
    <reaction evidence="1">
        <text>L-alanine + NAD(+) + H2O = pyruvate + NH4(+) + NADH + H(+)</text>
        <dbReference type="Rhea" id="RHEA:18405"/>
        <dbReference type="ChEBI" id="CHEBI:15361"/>
        <dbReference type="ChEBI" id="CHEBI:15377"/>
        <dbReference type="ChEBI" id="CHEBI:15378"/>
        <dbReference type="ChEBI" id="CHEBI:28938"/>
        <dbReference type="ChEBI" id="CHEBI:57540"/>
        <dbReference type="ChEBI" id="CHEBI:57945"/>
        <dbReference type="ChEBI" id="CHEBI:57972"/>
        <dbReference type="EC" id="1.4.1.1"/>
    </reaction>
</comment>
<dbReference type="InterPro" id="IPR003462">
    <property type="entry name" value="ODC_Mu_crystall"/>
</dbReference>
<dbReference type="GO" id="GO:0000286">
    <property type="term" value="F:alanine dehydrogenase activity"/>
    <property type="evidence" value="ECO:0007669"/>
    <property type="project" value="UniProtKB-UniRule"/>
</dbReference>
<dbReference type="EMBL" id="ASRX01000059">
    <property type="protein sequence ID" value="EYF02567.1"/>
    <property type="molecule type" value="Genomic_DNA"/>
</dbReference>
<evidence type="ECO:0000256" key="1">
    <source>
        <dbReference type="HAMAP-Rule" id="MF_00935"/>
    </source>
</evidence>
<comment type="function">
    <text evidence="1">Catalyzes the NAD(+)-dependent oxidative deamination of L-alanine to pyruvate, and the reverse reaction, the reductive amination of pyruvate.</text>
</comment>
<dbReference type="GO" id="GO:0005737">
    <property type="term" value="C:cytoplasm"/>
    <property type="evidence" value="ECO:0007669"/>
    <property type="project" value="TreeGrafter"/>
</dbReference>